<evidence type="ECO:0000256" key="3">
    <source>
        <dbReference type="ARBA" id="ARBA00023212"/>
    </source>
</evidence>
<keyword evidence="6" id="KW-1185">Reference proteome</keyword>
<evidence type="ECO:0000256" key="4">
    <source>
        <dbReference type="SAM" id="SignalP"/>
    </source>
</evidence>
<sequence length="250" mass="26885">MYSLALLLQSMPIVTLNVVTNHITPRGLPTLCDGINSSQTITELSLAFNLLGDEGAAIVAETLSAHPTLRTLDISDNRISDAGAIAIAANFILSKECKIVSLNLSVNQIGDVGFQAIAEALTKYGNRHLAHLDLGCNDAVGDEGRTALVKSLLYAKYIRMIDFTSCNLSDDDVRHIISAIESKRSSLVSIEWFNNPRISLDLETQLFHVISQVEEVEAPAKTGVPSNVIAAVGLSATLVALVLYKVRRSA</sequence>
<comment type="subcellular location">
    <subcellularLocation>
        <location evidence="1">Cytoplasm</location>
        <location evidence="1">Cytoskeleton</location>
    </subcellularLocation>
</comment>
<dbReference type="SMART" id="SM00368">
    <property type="entry name" value="LRR_RI"/>
    <property type="match status" value="5"/>
</dbReference>
<dbReference type="GO" id="GO:0005856">
    <property type="term" value="C:cytoskeleton"/>
    <property type="evidence" value="ECO:0007669"/>
    <property type="project" value="UniProtKB-SubCell"/>
</dbReference>
<dbReference type="EMBL" id="LR877154">
    <property type="protein sequence ID" value="CAD2218298.1"/>
    <property type="molecule type" value="Genomic_DNA"/>
</dbReference>
<evidence type="ECO:0000256" key="2">
    <source>
        <dbReference type="ARBA" id="ARBA00022490"/>
    </source>
</evidence>
<dbReference type="Proteomes" id="UP000515908">
    <property type="component" value="Chromosome 10"/>
</dbReference>
<keyword evidence="2" id="KW-0963">Cytoplasm</keyword>
<dbReference type="InterPro" id="IPR001611">
    <property type="entry name" value="Leu-rich_rpt"/>
</dbReference>
<keyword evidence="3" id="KW-0206">Cytoskeleton</keyword>
<evidence type="ECO:0000256" key="1">
    <source>
        <dbReference type="ARBA" id="ARBA00004245"/>
    </source>
</evidence>
<evidence type="ECO:0000313" key="5">
    <source>
        <dbReference type="EMBL" id="CAD2218298.1"/>
    </source>
</evidence>
<evidence type="ECO:0000313" key="6">
    <source>
        <dbReference type="Proteomes" id="UP000515908"/>
    </source>
</evidence>
<dbReference type="Pfam" id="PF13516">
    <property type="entry name" value="LRR_6"/>
    <property type="match status" value="4"/>
</dbReference>
<reference evidence="5 6" key="1">
    <citation type="submission" date="2020-08" db="EMBL/GenBank/DDBJ databases">
        <authorList>
            <person name="Newling K."/>
            <person name="Davey J."/>
            <person name="Forrester S."/>
        </authorList>
    </citation>
    <scope>NUCLEOTIDE SEQUENCE [LARGE SCALE GENOMIC DNA]</scope>
    <source>
        <strain evidence="6">Crithidia deanei Carvalho (ATCC PRA-265)</strain>
    </source>
</reference>
<feature type="signal peptide" evidence="4">
    <location>
        <begin position="1"/>
        <end position="16"/>
    </location>
</feature>
<keyword evidence="4" id="KW-0732">Signal</keyword>
<dbReference type="VEuPathDB" id="TriTrypDB:ADEAN_000578600"/>
<dbReference type="PANTHER" id="PTHR24107">
    <property type="entry name" value="YNEIN REGULATORY COMPLEX SUBUNIT 5"/>
    <property type="match status" value="1"/>
</dbReference>
<feature type="chain" id="PRO_5028971718" evidence="4">
    <location>
        <begin position="17"/>
        <end position="250"/>
    </location>
</feature>
<dbReference type="SUPFAM" id="SSF52047">
    <property type="entry name" value="RNI-like"/>
    <property type="match status" value="1"/>
</dbReference>
<organism evidence="5 6">
    <name type="scientific">Angomonas deanei</name>
    <dbReference type="NCBI Taxonomy" id="59799"/>
    <lineage>
        <taxon>Eukaryota</taxon>
        <taxon>Discoba</taxon>
        <taxon>Euglenozoa</taxon>
        <taxon>Kinetoplastea</taxon>
        <taxon>Metakinetoplastina</taxon>
        <taxon>Trypanosomatida</taxon>
        <taxon>Trypanosomatidae</taxon>
        <taxon>Strigomonadinae</taxon>
        <taxon>Angomonas</taxon>
    </lineage>
</organism>
<dbReference type="AlphaFoldDB" id="A0A7G2CEI3"/>
<gene>
    <name evidence="5" type="ORF">ADEAN_000578600</name>
</gene>
<proteinExistence type="predicted"/>
<protein>
    <submittedName>
        <fullName evidence="5">Leucine Rich repeat, putative</fullName>
    </submittedName>
</protein>
<accession>A0A7G2CEI3</accession>
<dbReference type="OrthoDB" id="262416at2759"/>
<dbReference type="InterPro" id="IPR032675">
    <property type="entry name" value="LRR_dom_sf"/>
</dbReference>
<dbReference type="InterPro" id="IPR052410">
    <property type="entry name" value="DRC5"/>
</dbReference>
<dbReference type="Gene3D" id="3.80.10.10">
    <property type="entry name" value="Ribonuclease Inhibitor"/>
    <property type="match status" value="2"/>
</dbReference>
<name>A0A7G2CEI3_9TRYP</name>
<dbReference type="PANTHER" id="PTHR24107:SF23">
    <property type="entry name" value="FLAGELLAR MEMBER 5"/>
    <property type="match status" value="1"/>
</dbReference>